<dbReference type="GeneID" id="55992620"/>
<dbReference type="Pfam" id="PF11905">
    <property type="entry name" value="DUF3425"/>
    <property type="match status" value="1"/>
</dbReference>
<gene>
    <name evidence="2" type="ORF">TRUGW13939_05122</name>
</gene>
<dbReference type="PANTHER" id="PTHR38116:SF1">
    <property type="entry name" value="BZIP DOMAIN-CONTAINING PROTEIN"/>
    <property type="match status" value="1"/>
</dbReference>
<name>A0A7H8QVB7_TALRU</name>
<accession>A0A7H8QVB7</accession>
<feature type="compositionally biased region" description="Basic residues" evidence="1">
    <location>
        <begin position="23"/>
        <end position="34"/>
    </location>
</feature>
<dbReference type="OrthoDB" id="2245989at2759"/>
<keyword evidence="3" id="KW-1185">Reference proteome</keyword>
<dbReference type="EMBL" id="CP055900">
    <property type="protein sequence ID" value="QKX58002.1"/>
    <property type="molecule type" value="Genomic_DNA"/>
</dbReference>
<evidence type="ECO:0000256" key="1">
    <source>
        <dbReference type="SAM" id="MobiDB-lite"/>
    </source>
</evidence>
<organism evidence="2 3">
    <name type="scientific">Talaromyces rugulosus</name>
    <name type="common">Penicillium rugulosum</name>
    <dbReference type="NCBI Taxonomy" id="121627"/>
    <lineage>
        <taxon>Eukaryota</taxon>
        <taxon>Fungi</taxon>
        <taxon>Dikarya</taxon>
        <taxon>Ascomycota</taxon>
        <taxon>Pezizomycotina</taxon>
        <taxon>Eurotiomycetes</taxon>
        <taxon>Eurotiomycetidae</taxon>
        <taxon>Eurotiales</taxon>
        <taxon>Trichocomaceae</taxon>
        <taxon>Talaromyces</taxon>
        <taxon>Talaromyces sect. Islandici</taxon>
    </lineage>
</organism>
<sequence>MAVDREDDWTGLADAAARRKRQNRLNVRAYRKRKALESKAQSTSSSVSRKKGKPEMSEEQIPCWVEKHQTVVLIPASAVGEFYKSGSPLIPLEHNQQHVGSKINNLGEVFFPISPDHTITLLQFNVIRGLLTIRHLLSAIIPPSSQGNECSTAAYHVLPDLSSCPTSLPASLHPTHLQQTVPHEEWVEGIVHPVMRDNIIRAIGTFDEDQLWSDTIGGLFEGFPDSEVERRGVICWSTPWHFSGWEMSEGFLKRWGWSIKGCESDILGATNKWRTTRGDDPLVIEI</sequence>
<dbReference type="AlphaFoldDB" id="A0A7H8QVB7"/>
<dbReference type="InterPro" id="IPR021833">
    <property type="entry name" value="DUF3425"/>
</dbReference>
<protein>
    <recommendedName>
        <fullName evidence="4">BZIP domain-containing protein</fullName>
    </recommendedName>
</protein>
<proteinExistence type="predicted"/>
<evidence type="ECO:0008006" key="4">
    <source>
        <dbReference type="Google" id="ProtNLM"/>
    </source>
</evidence>
<dbReference type="RefSeq" id="XP_035344180.1">
    <property type="nucleotide sequence ID" value="XM_035488287.1"/>
</dbReference>
<evidence type="ECO:0000313" key="3">
    <source>
        <dbReference type="Proteomes" id="UP000509510"/>
    </source>
</evidence>
<dbReference type="CDD" id="cd14688">
    <property type="entry name" value="bZIP_YAP"/>
    <property type="match status" value="1"/>
</dbReference>
<dbReference type="PANTHER" id="PTHR38116">
    <property type="entry name" value="CHROMOSOME 7, WHOLE GENOME SHOTGUN SEQUENCE"/>
    <property type="match status" value="1"/>
</dbReference>
<dbReference type="Proteomes" id="UP000509510">
    <property type="component" value="Chromosome III"/>
</dbReference>
<evidence type="ECO:0000313" key="2">
    <source>
        <dbReference type="EMBL" id="QKX58002.1"/>
    </source>
</evidence>
<dbReference type="KEGG" id="trg:TRUGW13939_05122"/>
<feature type="region of interest" description="Disordered" evidence="1">
    <location>
        <begin position="23"/>
        <end position="60"/>
    </location>
</feature>
<reference evidence="3" key="1">
    <citation type="submission" date="2020-06" db="EMBL/GenBank/DDBJ databases">
        <title>A chromosome-scale genome assembly of Talaromyces rugulosus W13939.</title>
        <authorList>
            <person name="Wang B."/>
            <person name="Guo L."/>
            <person name="Ye K."/>
            <person name="Wang L."/>
        </authorList>
    </citation>
    <scope>NUCLEOTIDE SEQUENCE [LARGE SCALE GENOMIC DNA]</scope>
    <source>
        <strain evidence="3">W13939</strain>
    </source>
</reference>